<dbReference type="Proteomes" id="UP000500953">
    <property type="component" value="Chromosome"/>
</dbReference>
<evidence type="ECO:0000259" key="3">
    <source>
        <dbReference type="PROSITE" id="PS50943"/>
    </source>
</evidence>
<evidence type="ECO:0000256" key="2">
    <source>
        <dbReference type="SAM" id="MobiDB-lite"/>
    </source>
</evidence>
<dbReference type="EMBL" id="CP046173">
    <property type="protein sequence ID" value="QIS21099.1"/>
    <property type="molecule type" value="Genomic_DNA"/>
</dbReference>
<dbReference type="InterPro" id="IPR001387">
    <property type="entry name" value="Cro/C1-type_HTH"/>
</dbReference>
<dbReference type="InterPro" id="IPR010982">
    <property type="entry name" value="Lambda_DNA-bd_dom_sf"/>
</dbReference>
<accession>A0A6G9Z680</accession>
<dbReference type="CDD" id="cd00093">
    <property type="entry name" value="HTH_XRE"/>
    <property type="match status" value="1"/>
</dbReference>
<dbReference type="Pfam" id="PF13560">
    <property type="entry name" value="HTH_31"/>
    <property type="match status" value="1"/>
</dbReference>
<reference evidence="4 5" key="1">
    <citation type="journal article" date="2019" name="ACS Chem. Biol.">
        <title>Identification and Mobilization of a Cryptic Antibiotic Biosynthesis Gene Locus from a Human-Pathogenic Nocardia Isolate.</title>
        <authorList>
            <person name="Herisse M."/>
            <person name="Ishida K."/>
            <person name="Porter J.L."/>
            <person name="Howden B."/>
            <person name="Hertweck C."/>
            <person name="Stinear T.P."/>
            <person name="Pidot S.J."/>
        </authorList>
    </citation>
    <scope>NUCLEOTIDE SEQUENCE [LARGE SCALE GENOMIC DNA]</scope>
    <source>
        <strain evidence="4 5">AUSMDU00012715</strain>
    </source>
</reference>
<dbReference type="SMART" id="SM00530">
    <property type="entry name" value="HTH_XRE"/>
    <property type="match status" value="1"/>
</dbReference>
<feature type="region of interest" description="Disordered" evidence="2">
    <location>
        <begin position="1"/>
        <end position="25"/>
    </location>
</feature>
<dbReference type="GO" id="GO:0003700">
    <property type="term" value="F:DNA-binding transcription factor activity"/>
    <property type="evidence" value="ECO:0007669"/>
    <property type="project" value="TreeGrafter"/>
</dbReference>
<dbReference type="GO" id="GO:0005829">
    <property type="term" value="C:cytosol"/>
    <property type="evidence" value="ECO:0007669"/>
    <property type="project" value="TreeGrafter"/>
</dbReference>
<gene>
    <name evidence="4" type="ORF">F6W96_25045</name>
</gene>
<dbReference type="PROSITE" id="PS50943">
    <property type="entry name" value="HTH_CROC1"/>
    <property type="match status" value="1"/>
</dbReference>
<dbReference type="InterPro" id="IPR011990">
    <property type="entry name" value="TPR-like_helical_dom_sf"/>
</dbReference>
<dbReference type="SUPFAM" id="SSF48452">
    <property type="entry name" value="TPR-like"/>
    <property type="match status" value="1"/>
</dbReference>
<dbReference type="AlphaFoldDB" id="A0A6G9Z680"/>
<dbReference type="GO" id="GO:0003677">
    <property type="term" value="F:DNA binding"/>
    <property type="evidence" value="ECO:0007669"/>
    <property type="project" value="UniProtKB-KW"/>
</dbReference>
<dbReference type="SUPFAM" id="SSF47413">
    <property type="entry name" value="lambda repressor-like DNA-binding domains"/>
    <property type="match status" value="1"/>
</dbReference>
<evidence type="ECO:0000313" key="4">
    <source>
        <dbReference type="EMBL" id="QIS21099.1"/>
    </source>
</evidence>
<organism evidence="4 5">
    <name type="scientific">Nocardia terpenica</name>
    <dbReference type="NCBI Taxonomy" id="455432"/>
    <lineage>
        <taxon>Bacteria</taxon>
        <taxon>Bacillati</taxon>
        <taxon>Actinomycetota</taxon>
        <taxon>Actinomycetes</taxon>
        <taxon>Mycobacteriales</taxon>
        <taxon>Nocardiaceae</taxon>
        <taxon>Nocardia</taxon>
    </lineage>
</organism>
<dbReference type="PANTHER" id="PTHR46797:SF1">
    <property type="entry name" value="METHYLPHOSPHONATE SYNTHASE"/>
    <property type="match status" value="1"/>
</dbReference>
<evidence type="ECO:0000313" key="5">
    <source>
        <dbReference type="Proteomes" id="UP000500953"/>
    </source>
</evidence>
<dbReference type="PANTHER" id="PTHR46797">
    <property type="entry name" value="HTH-TYPE TRANSCRIPTIONAL REGULATOR"/>
    <property type="match status" value="1"/>
</dbReference>
<dbReference type="Gene3D" id="1.10.260.40">
    <property type="entry name" value="lambda repressor-like DNA-binding domains"/>
    <property type="match status" value="1"/>
</dbReference>
<feature type="domain" description="HTH cro/C1-type" evidence="3">
    <location>
        <begin position="75"/>
        <end position="129"/>
    </location>
</feature>
<evidence type="ECO:0000256" key="1">
    <source>
        <dbReference type="ARBA" id="ARBA00023125"/>
    </source>
</evidence>
<protein>
    <submittedName>
        <fullName evidence="4">Helix-turn-helix domain-containing protein</fullName>
    </submittedName>
</protein>
<sequence>MCGIRSSGRPETRSKASANDARPTPRVSISVWSMSQRTSTVAEFCSFAMRWCPSGPTVSRMAMSPRPNDNIGARIRMHRERTGRTQAVIAGLAGISADYLGQVERGRKTPSATVLRMLASALGVPVGTLLGDQAEVTRSVTGGADQLALALMSRGTEPIDPAELSRRVERAWAAWQSSGHRYSEVLPDLPSLISDTEATVRGLRGDPQHRTASAAASDLYGLLRTVTRRIGRTDLSFVVADRALRAAEDSADPLRLAVARWNLGHALLISGEFDAALELTTHAANSVITETGSNAVGVAMAGALQLVAATAESCSGQAWAARDRLCEAHRMAQGSKEITNIGYTAFSTFNVGLHALHVELEVGDATEALRIADELDVVECPSIERRYSFALDLARAYELRREETGMLLHLLDAERIAAEDLRQDANAHEMVRRLVRSSRASNRTQAAKLAHRLNLTV</sequence>
<keyword evidence="1" id="KW-0238">DNA-binding</keyword>
<proteinExistence type="predicted"/>
<dbReference type="InterPro" id="IPR050807">
    <property type="entry name" value="TransReg_Diox_bact_type"/>
</dbReference>
<name>A0A6G9Z680_9NOCA</name>